<organism evidence="2 3">
    <name type="scientific">Colletotrichum sojae</name>
    <dbReference type="NCBI Taxonomy" id="2175907"/>
    <lineage>
        <taxon>Eukaryota</taxon>
        <taxon>Fungi</taxon>
        <taxon>Dikarya</taxon>
        <taxon>Ascomycota</taxon>
        <taxon>Pezizomycotina</taxon>
        <taxon>Sordariomycetes</taxon>
        <taxon>Hypocreomycetidae</taxon>
        <taxon>Glomerellales</taxon>
        <taxon>Glomerellaceae</taxon>
        <taxon>Colletotrichum</taxon>
        <taxon>Colletotrichum orchidearum species complex</taxon>
    </lineage>
</organism>
<proteinExistence type="predicted"/>
<dbReference type="Proteomes" id="UP000652219">
    <property type="component" value="Unassembled WGS sequence"/>
</dbReference>
<sequence length="79" mass="8756">MDRQPHAGGGVDAAPRGRHRLLLAPSQHWQVRGLRPNFERNTAQTAPTAPPSQQNWSATVALPRGLHRHRAADGDERRP</sequence>
<name>A0A8H6JIY1_9PEZI</name>
<evidence type="ECO:0000313" key="2">
    <source>
        <dbReference type="EMBL" id="KAF6813446.1"/>
    </source>
</evidence>
<comment type="caution">
    <text evidence="2">The sequence shown here is derived from an EMBL/GenBank/DDBJ whole genome shotgun (WGS) entry which is preliminary data.</text>
</comment>
<feature type="region of interest" description="Disordered" evidence="1">
    <location>
        <begin position="39"/>
        <end position="79"/>
    </location>
</feature>
<dbReference type="EMBL" id="WIGN01000053">
    <property type="protein sequence ID" value="KAF6813446.1"/>
    <property type="molecule type" value="Genomic_DNA"/>
</dbReference>
<accession>A0A8H6JIY1</accession>
<reference evidence="2 3" key="1">
    <citation type="journal article" date="2020" name="Phytopathology">
        <title>Genome Sequence Resources of Colletotrichum truncatum, C. plurivorum, C. musicola, and C. sojae: Four Species Pathogenic to Soybean (Glycine max).</title>
        <authorList>
            <person name="Rogerio F."/>
            <person name="Boufleur T.R."/>
            <person name="Ciampi-Guillardi M."/>
            <person name="Sukno S.A."/>
            <person name="Thon M.R."/>
            <person name="Massola Junior N.S."/>
            <person name="Baroncelli R."/>
        </authorList>
    </citation>
    <scope>NUCLEOTIDE SEQUENCE [LARGE SCALE GENOMIC DNA]</scope>
    <source>
        <strain evidence="2 3">LFN0009</strain>
    </source>
</reference>
<protein>
    <submittedName>
        <fullName evidence="2">Uncharacterized protein</fullName>
    </submittedName>
</protein>
<gene>
    <name evidence="2" type="ORF">CSOJ01_04630</name>
</gene>
<dbReference type="AlphaFoldDB" id="A0A8H6JIY1"/>
<evidence type="ECO:0000313" key="3">
    <source>
        <dbReference type="Proteomes" id="UP000652219"/>
    </source>
</evidence>
<evidence type="ECO:0000256" key="1">
    <source>
        <dbReference type="SAM" id="MobiDB-lite"/>
    </source>
</evidence>
<keyword evidence="3" id="KW-1185">Reference proteome</keyword>
<feature type="compositionally biased region" description="Polar residues" evidence="1">
    <location>
        <begin position="39"/>
        <end position="58"/>
    </location>
</feature>